<evidence type="ECO:0000313" key="1">
    <source>
        <dbReference type="EMBL" id="EHK98462.1"/>
    </source>
</evidence>
<organism evidence="1 2">
    <name type="scientific">Glarea lozoyensis (strain ATCC 74030 / MF5533)</name>
    <dbReference type="NCBI Taxonomy" id="1104152"/>
    <lineage>
        <taxon>Eukaryota</taxon>
        <taxon>Fungi</taxon>
        <taxon>Dikarya</taxon>
        <taxon>Ascomycota</taxon>
        <taxon>Pezizomycotina</taxon>
        <taxon>Leotiomycetes</taxon>
        <taxon>Helotiales</taxon>
        <taxon>Helotiaceae</taxon>
        <taxon>Glarea</taxon>
    </lineage>
</organism>
<dbReference type="HOGENOM" id="CLU_3335691_0_0_1"/>
<comment type="caution">
    <text evidence="1">The sequence shown here is derived from an EMBL/GenBank/DDBJ whole genome shotgun (WGS) entry which is preliminary data.</text>
</comment>
<dbReference type="AlphaFoldDB" id="H0ESN5"/>
<dbReference type="InParanoid" id="H0ESN5"/>
<dbReference type="Proteomes" id="UP000005446">
    <property type="component" value="Unassembled WGS sequence"/>
</dbReference>
<reference evidence="1 2" key="1">
    <citation type="journal article" date="2012" name="Eukaryot. Cell">
        <title>Genome sequence of the fungus Glarea lozoyensis: the first genome sequence of a species from the Helotiaceae family.</title>
        <authorList>
            <person name="Youssar L."/>
            <person name="Gruening B.A."/>
            <person name="Erxleben A."/>
            <person name="Guenther S."/>
            <person name="Huettel W."/>
        </authorList>
    </citation>
    <scope>NUCLEOTIDE SEQUENCE [LARGE SCALE GENOMIC DNA]</scope>
    <source>
        <strain evidence="2">ATCC 74030 / MF5533</strain>
    </source>
</reference>
<sequence length="38" mass="4453">MVVPEIFNGGFRKREARAARALEKVVGESRKRFIWYGK</sequence>
<gene>
    <name evidence="1" type="ORF">M7I_5763</name>
</gene>
<evidence type="ECO:0000313" key="2">
    <source>
        <dbReference type="Proteomes" id="UP000005446"/>
    </source>
</evidence>
<proteinExistence type="predicted"/>
<dbReference type="EMBL" id="AGUE01000150">
    <property type="protein sequence ID" value="EHK98462.1"/>
    <property type="molecule type" value="Genomic_DNA"/>
</dbReference>
<keyword evidence="2" id="KW-1185">Reference proteome</keyword>
<protein>
    <submittedName>
        <fullName evidence="1">Uncharacterized protein</fullName>
    </submittedName>
</protein>
<name>H0ESN5_GLAL7</name>
<accession>H0ESN5</accession>